<keyword evidence="1" id="KW-0472">Membrane</keyword>
<protein>
    <submittedName>
        <fullName evidence="2">Uncharacterized protein</fullName>
    </submittedName>
</protein>
<dbReference type="EMBL" id="MCGG01000009">
    <property type="protein sequence ID" value="OEJ69062.1"/>
    <property type="molecule type" value="Genomic_DNA"/>
</dbReference>
<reference evidence="3" key="1">
    <citation type="submission" date="2016-07" db="EMBL/GenBank/DDBJ databases">
        <authorList>
            <person name="Florea S."/>
            <person name="Webb J.S."/>
            <person name="Jaromczyk J."/>
            <person name="Schardl C.L."/>
        </authorList>
    </citation>
    <scope>NUCLEOTIDE SEQUENCE [LARGE SCALE GENOMIC DNA]</scope>
    <source>
        <strain evidence="3">MV-1</strain>
    </source>
</reference>
<keyword evidence="1" id="KW-0812">Transmembrane</keyword>
<accession>A0A1E5QAW8</accession>
<keyword evidence="1" id="KW-1133">Transmembrane helix</keyword>
<proteinExistence type="predicted"/>
<comment type="caution">
    <text evidence="2">The sequence shown here is derived from an EMBL/GenBank/DDBJ whole genome shotgun (WGS) entry which is preliminary data.</text>
</comment>
<dbReference type="STRING" id="28181.BEN30_04970"/>
<feature type="transmembrane region" description="Helical" evidence="1">
    <location>
        <begin position="39"/>
        <end position="59"/>
    </location>
</feature>
<evidence type="ECO:0000313" key="2">
    <source>
        <dbReference type="EMBL" id="OEJ69062.1"/>
    </source>
</evidence>
<evidence type="ECO:0000256" key="1">
    <source>
        <dbReference type="SAM" id="Phobius"/>
    </source>
</evidence>
<sequence>MKSYRHNTYKIPDYDFGDEVLYEQSKPEKDPKGAKGKEIPILVAMCLFSFLVLGTYMLIKFTPGMEYKLGAMFYTTNDRASSAYQIGQIRLGTTMNVLRAVQPHAQKAIAPNGAITMAFSDGDSSYQIWYAEDGPYNIAYKARQDQVVRGQSEDDYINTLAKQYGAPSVSSCTQRTSDGVRDCRFSWWMPGEIRIEVISRQDQAIDRSTSSSRLMITTITTDTRLEGRMFRTKLETAAER</sequence>
<evidence type="ECO:0000313" key="3">
    <source>
        <dbReference type="Proteomes" id="UP000095347"/>
    </source>
</evidence>
<dbReference type="RefSeq" id="WP_069956916.1">
    <property type="nucleotide sequence ID" value="NZ_MCGG01000009.1"/>
</dbReference>
<name>A0A1E5QAW8_9PROT</name>
<organism evidence="2 3">
    <name type="scientific">Magnetovibrio blakemorei</name>
    <dbReference type="NCBI Taxonomy" id="28181"/>
    <lineage>
        <taxon>Bacteria</taxon>
        <taxon>Pseudomonadati</taxon>
        <taxon>Pseudomonadota</taxon>
        <taxon>Alphaproteobacteria</taxon>
        <taxon>Rhodospirillales</taxon>
        <taxon>Magnetovibrionaceae</taxon>
        <taxon>Magnetovibrio</taxon>
    </lineage>
</organism>
<dbReference type="Proteomes" id="UP000095347">
    <property type="component" value="Unassembled WGS sequence"/>
</dbReference>
<dbReference type="AlphaFoldDB" id="A0A1E5QAW8"/>
<keyword evidence="3" id="KW-1185">Reference proteome</keyword>
<gene>
    <name evidence="2" type="ORF">BEN30_04970</name>
</gene>